<protein>
    <submittedName>
        <fullName evidence="1">Uncharacterized protein</fullName>
    </submittedName>
</protein>
<dbReference type="EMBL" id="KI925455">
    <property type="protein sequence ID" value="ETW86272.1"/>
    <property type="molecule type" value="Genomic_DNA"/>
</dbReference>
<dbReference type="AlphaFoldDB" id="W4KKB9"/>
<evidence type="ECO:0000313" key="2">
    <source>
        <dbReference type="Proteomes" id="UP000030671"/>
    </source>
</evidence>
<dbReference type="GeneID" id="20675063"/>
<dbReference type="RefSeq" id="XP_009543028.1">
    <property type="nucleotide sequence ID" value="XM_009544733.1"/>
</dbReference>
<proteinExistence type="predicted"/>
<dbReference type="HOGENOM" id="CLU_2413515_0_0_1"/>
<keyword evidence="2" id="KW-1185">Reference proteome</keyword>
<reference evidence="1 2" key="1">
    <citation type="journal article" date="2012" name="New Phytol.">
        <title>Insight into trade-off between wood decay and parasitism from the genome of a fungal forest pathogen.</title>
        <authorList>
            <person name="Olson A."/>
            <person name="Aerts A."/>
            <person name="Asiegbu F."/>
            <person name="Belbahri L."/>
            <person name="Bouzid O."/>
            <person name="Broberg A."/>
            <person name="Canback B."/>
            <person name="Coutinho P.M."/>
            <person name="Cullen D."/>
            <person name="Dalman K."/>
            <person name="Deflorio G."/>
            <person name="van Diepen L.T."/>
            <person name="Dunand C."/>
            <person name="Duplessis S."/>
            <person name="Durling M."/>
            <person name="Gonthier P."/>
            <person name="Grimwood J."/>
            <person name="Fossdal C.G."/>
            <person name="Hansson D."/>
            <person name="Henrissat B."/>
            <person name="Hietala A."/>
            <person name="Himmelstrand K."/>
            <person name="Hoffmeister D."/>
            <person name="Hogberg N."/>
            <person name="James T.Y."/>
            <person name="Karlsson M."/>
            <person name="Kohler A."/>
            <person name="Kues U."/>
            <person name="Lee Y.H."/>
            <person name="Lin Y.C."/>
            <person name="Lind M."/>
            <person name="Lindquist E."/>
            <person name="Lombard V."/>
            <person name="Lucas S."/>
            <person name="Lunden K."/>
            <person name="Morin E."/>
            <person name="Murat C."/>
            <person name="Park J."/>
            <person name="Raffaello T."/>
            <person name="Rouze P."/>
            <person name="Salamov A."/>
            <person name="Schmutz J."/>
            <person name="Solheim H."/>
            <person name="Stahlberg J."/>
            <person name="Velez H."/>
            <person name="de Vries R.P."/>
            <person name="Wiebenga A."/>
            <person name="Woodward S."/>
            <person name="Yakovlev I."/>
            <person name="Garbelotto M."/>
            <person name="Martin F."/>
            <person name="Grigoriev I.V."/>
            <person name="Stenlid J."/>
        </authorList>
    </citation>
    <scope>NUCLEOTIDE SEQUENCE [LARGE SCALE GENOMIC DNA]</scope>
    <source>
        <strain evidence="1 2">TC 32-1</strain>
    </source>
</reference>
<organism evidence="1 2">
    <name type="scientific">Heterobasidion irregulare (strain TC 32-1)</name>
    <dbReference type="NCBI Taxonomy" id="747525"/>
    <lineage>
        <taxon>Eukaryota</taxon>
        <taxon>Fungi</taxon>
        <taxon>Dikarya</taxon>
        <taxon>Basidiomycota</taxon>
        <taxon>Agaricomycotina</taxon>
        <taxon>Agaricomycetes</taxon>
        <taxon>Russulales</taxon>
        <taxon>Bondarzewiaceae</taxon>
        <taxon>Heterobasidion</taxon>
        <taxon>Heterobasidion annosum species complex</taxon>
    </lineage>
</organism>
<dbReference type="Proteomes" id="UP000030671">
    <property type="component" value="Unassembled WGS sequence"/>
</dbReference>
<dbReference type="KEGG" id="hir:HETIRDRAFT_438677"/>
<accession>W4KKB9</accession>
<sequence length="92" mass="10589">MHGSAFHRSLLKHECFRPQRAARIWEPPPTAQVGSSVCIAVLDGESVLLLDPRTSRCHLAQFCRKFSVLQFWTRRRTRPPWAPASHPVWVES</sequence>
<evidence type="ECO:0000313" key="1">
    <source>
        <dbReference type="EMBL" id="ETW86272.1"/>
    </source>
</evidence>
<gene>
    <name evidence="1" type="ORF">HETIRDRAFT_438677</name>
</gene>
<name>W4KKB9_HETIT</name>
<dbReference type="InParanoid" id="W4KKB9"/>